<keyword evidence="3" id="KW-0804">Transcription</keyword>
<accession>A0AA49JGE9</accession>
<dbReference type="PROSITE" id="PS00041">
    <property type="entry name" value="HTH_ARAC_FAMILY_1"/>
    <property type="match status" value="1"/>
</dbReference>
<proteinExistence type="predicted"/>
<dbReference type="GO" id="GO:0003700">
    <property type="term" value="F:DNA-binding transcription factor activity"/>
    <property type="evidence" value="ECO:0007669"/>
    <property type="project" value="InterPro"/>
</dbReference>
<reference evidence="5" key="1">
    <citation type="journal article" date="2023" name="Comput. Struct. Biotechnol. J.">
        <title>Discovery of a novel marine Bacteroidetes with a rich repertoire of carbohydrate-active enzymes.</title>
        <authorList>
            <person name="Chen B."/>
            <person name="Liu G."/>
            <person name="Chen Q."/>
            <person name="Wang H."/>
            <person name="Liu L."/>
            <person name="Tang K."/>
        </authorList>
    </citation>
    <scope>NUCLEOTIDE SEQUENCE</scope>
    <source>
        <strain evidence="5">TK19036</strain>
    </source>
</reference>
<name>A0AA49JGE9_9BACT</name>
<evidence type="ECO:0000313" key="5">
    <source>
        <dbReference type="EMBL" id="WKN36400.1"/>
    </source>
</evidence>
<evidence type="ECO:0000256" key="3">
    <source>
        <dbReference type="ARBA" id="ARBA00023163"/>
    </source>
</evidence>
<dbReference type="GO" id="GO:0043565">
    <property type="term" value="F:sequence-specific DNA binding"/>
    <property type="evidence" value="ECO:0007669"/>
    <property type="project" value="InterPro"/>
</dbReference>
<dbReference type="PANTHER" id="PTHR47893">
    <property type="entry name" value="REGULATORY PROTEIN PCHR"/>
    <property type="match status" value="1"/>
</dbReference>
<organism evidence="5">
    <name type="scientific">Roseihalotalea indica</name>
    <dbReference type="NCBI Taxonomy" id="2867963"/>
    <lineage>
        <taxon>Bacteria</taxon>
        <taxon>Pseudomonadati</taxon>
        <taxon>Bacteroidota</taxon>
        <taxon>Cytophagia</taxon>
        <taxon>Cytophagales</taxon>
        <taxon>Catalimonadaceae</taxon>
        <taxon>Roseihalotalea</taxon>
    </lineage>
</organism>
<keyword evidence="1" id="KW-0805">Transcription regulation</keyword>
<dbReference type="AlphaFoldDB" id="A0AA49JGE9"/>
<evidence type="ECO:0000256" key="2">
    <source>
        <dbReference type="ARBA" id="ARBA00023125"/>
    </source>
</evidence>
<reference evidence="5" key="2">
    <citation type="journal article" date="2024" name="Antonie Van Leeuwenhoek">
        <title>Roseihalotalea indica gen. nov., sp. nov., a halophilic Bacteroidetes from mesopelagic Southwest Indian Ocean with higher carbohydrate metabolic potential.</title>
        <authorList>
            <person name="Chen B."/>
            <person name="Zhang M."/>
            <person name="Lin D."/>
            <person name="Ye J."/>
            <person name="Tang K."/>
        </authorList>
    </citation>
    <scope>NUCLEOTIDE SEQUENCE</scope>
    <source>
        <strain evidence="5">TK19036</strain>
    </source>
</reference>
<keyword evidence="2" id="KW-0238">DNA-binding</keyword>
<gene>
    <name evidence="5" type="ORF">K4G66_28985</name>
</gene>
<sequence>MKIIIQEIEIHAVIKSIAQQMGTRQVRYFCEETTLAIPPRYGAGYIKGINFMNGVGLLIFNCTFNEELTLQYSLEESHPLRLKFCQQGHFIYCFRPDNQTFKIPALHTAFCTSTETYDQVYTFPANTQVQYTSLEINRREYIKKIECDLETLPNDLANLLRDIDAIDPFAYESAYSIVLADVVNDIHNNDLKGLARKTFLEARSLDLFAHIVTQYIDDLNPKNKRVLLRKTDVSLILKAKDVLIENIQENITIPELSRKVGVNTTKLKQGFKKLYGCTINEFVRYRKLSLAKELILEGTLSVKQIAEKVGYRNYAYFASRFKERYGALPSEYMKKIKHPVSMDGIPQKEPKEM</sequence>
<dbReference type="InterPro" id="IPR020449">
    <property type="entry name" value="Tscrpt_reg_AraC-type_HTH"/>
</dbReference>
<dbReference type="InterPro" id="IPR018062">
    <property type="entry name" value="HTH_AraC-typ_CS"/>
</dbReference>
<dbReference type="Gene3D" id="1.10.10.60">
    <property type="entry name" value="Homeodomain-like"/>
    <property type="match status" value="2"/>
</dbReference>
<dbReference type="PRINTS" id="PR00032">
    <property type="entry name" value="HTHARAC"/>
</dbReference>
<dbReference type="Pfam" id="PF12833">
    <property type="entry name" value="HTH_18"/>
    <property type="match status" value="1"/>
</dbReference>
<feature type="domain" description="HTH araC/xylS-type" evidence="4">
    <location>
        <begin position="237"/>
        <end position="335"/>
    </location>
</feature>
<dbReference type="PANTHER" id="PTHR47893:SF1">
    <property type="entry name" value="REGULATORY PROTEIN PCHR"/>
    <property type="match status" value="1"/>
</dbReference>
<dbReference type="InterPro" id="IPR009057">
    <property type="entry name" value="Homeodomain-like_sf"/>
</dbReference>
<dbReference type="InterPro" id="IPR053142">
    <property type="entry name" value="PchR_regulatory_protein"/>
</dbReference>
<dbReference type="SMART" id="SM00342">
    <property type="entry name" value="HTH_ARAC"/>
    <property type="match status" value="1"/>
</dbReference>
<dbReference type="EMBL" id="CP120682">
    <property type="protein sequence ID" value="WKN36400.1"/>
    <property type="molecule type" value="Genomic_DNA"/>
</dbReference>
<dbReference type="InterPro" id="IPR018060">
    <property type="entry name" value="HTH_AraC"/>
</dbReference>
<evidence type="ECO:0000256" key="1">
    <source>
        <dbReference type="ARBA" id="ARBA00023015"/>
    </source>
</evidence>
<evidence type="ECO:0000259" key="4">
    <source>
        <dbReference type="PROSITE" id="PS01124"/>
    </source>
</evidence>
<protein>
    <submittedName>
        <fullName evidence="5">AraC family transcriptional regulator</fullName>
    </submittedName>
</protein>
<dbReference type="SUPFAM" id="SSF46689">
    <property type="entry name" value="Homeodomain-like"/>
    <property type="match status" value="2"/>
</dbReference>
<dbReference type="PROSITE" id="PS01124">
    <property type="entry name" value="HTH_ARAC_FAMILY_2"/>
    <property type="match status" value="1"/>
</dbReference>